<sequence length="122" mass="13670">MKILIDMNLSPDWVETFAQAGIEAVHWSTIGNPRATDRVIMTWAVDNNYIVFTNDLDFGTLLAATQANSPSVVQVRTQDLLPAAIGELVITTLIQFQTQLEAGVLMTIDRFRSRVRILPIKR</sequence>
<proteinExistence type="predicted"/>
<dbReference type="Proteomes" id="UP000570851">
    <property type="component" value="Unassembled WGS sequence"/>
</dbReference>
<feature type="domain" description="DUF5615" evidence="1">
    <location>
        <begin position="1"/>
        <end position="109"/>
    </location>
</feature>
<gene>
    <name evidence="2" type="ORF">GNE12_20495</name>
</gene>
<dbReference type="Pfam" id="PF18480">
    <property type="entry name" value="DUF5615"/>
    <property type="match status" value="1"/>
</dbReference>
<protein>
    <submittedName>
        <fullName evidence="2">DUF5615 family PIN-like protein</fullName>
    </submittedName>
</protein>
<name>A0ABR6SDI7_ANAVA</name>
<keyword evidence="3" id="KW-1185">Reference proteome</keyword>
<accession>A0ABR6SDI7</accession>
<dbReference type="RefSeq" id="WP_011319267.1">
    <property type="nucleotide sequence ID" value="NZ_JACKZP010000099.1"/>
</dbReference>
<comment type="caution">
    <text evidence="2">The sequence shown here is derived from an EMBL/GenBank/DDBJ whole genome shotgun (WGS) entry which is preliminary data.</text>
</comment>
<organism evidence="2 3">
    <name type="scientific">Trichormus variabilis N2B</name>
    <dbReference type="NCBI Taxonomy" id="2681315"/>
    <lineage>
        <taxon>Bacteria</taxon>
        <taxon>Bacillati</taxon>
        <taxon>Cyanobacteriota</taxon>
        <taxon>Cyanophyceae</taxon>
        <taxon>Nostocales</taxon>
        <taxon>Nostocaceae</taxon>
        <taxon>Trichormus</taxon>
    </lineage>
</organism>
<evidence type="ECO:0000313" key="3">
    <source>
        <dbReference type="Proteomes" id="UP000570851"/>
    </source>
</evidence>
<dbReference type="EMBL" id="JACKZP010000099">
    <property type="protein sequence ID" value="MBC1304298.1"/>
    <property type="molecule type" value="Genomic_DNA"/>
</dbReference>
<evidence type="ECO:0000259" key="1">
    <source>
        <dbReference type="Pfam" id="PF18480"/>
    </source>
</evidence>
<dbReference type="InterPro" id="IPR041049">
    <property type="entry name" value="DUF5615"/>
</dbReference>
<evidence type="ECO:0000313" key="2">
    <source>
        <dbReference type="EMBL" id="MBC1304298.1"/>
    </source>
</evidence>
<dbReference type="GeneID" id="58725181"/>
<reference evidence="2 3" key="1">
    <citation type="submission" date="2019-11" db="EMBL/GenBank/DDBJ databases">
        <title>Comparison of genomes from free-living endosymbiotic cyanobacteria isolated from Azolla.</title>
        <authorList>
            <person name="Thiel T."/>
            <person name="Pratte B."/>
        </authorList>
    </citation>
    <scope>NUCLEOTIDE SEQUENCE [LARGE SCALE GENOMIC DNA]</scope>
    <source>
        <strain evidence="2 3">N2B</strain>
    </source>
</reference>